<dbReference type="FunFam" id="3.30.70.270:FF:000001">
    <property type="entry name" value="Diguanylate cyclase domain protein"/>
    <property type="match status" value="1"/>
</dbReference>
<dbReference type="SUPFAM" id="SSF55073">
    <property type="entry name" value="Nucleotide cyclase"/>
    <property type="match status" value="1"/>
</dbReference>
<dbReference type="CDD" id="cd00130">
    <property type="entry name" value="PAS"/>
    <property type="match status" value="2"/>
</dbReference>
<dbReference type="RefSeq" id="WP_007038956.1">
    <property type="nucleotide sequence ID" value="NZ_AFWT01000001.1"/>
</dbReference>
<organism evidence="6 7">
    <name type="scientific">Thiorhodococcus drewsii AZ1</name>
    <dbReference type="NCBI Taxonomy" id="765913"/>
    <lineage>
        <taxon>Bacteria</taxon>
        <taxon>Pseudomonadati</taxon>
        <taxon>Pseudomonadota</taxon>
        <taxon>Gammaproteobacteria</taxon>
        <taxon>Chromatiales</taxon>
        <taxon>Chromatiaceae</taxon>
        <taxon>Thiorhodococcus</taxon>
    </lineage>
</organism>
<feature type="domain" description="PAC" evidence="4">
    <location>
        <begin position="243"/>
        <end position="295"/>
    </location>
</feature>
<dbReference type="InterPro" id="IPR043128">
    <property type="entry name" value="Rev_trsase/Diguanyl_cyclase"/>
</dbReference>
<dbReference type="Gene3D" id="3.30.450.20">
    <property type="entry name" value="PAS domain"/>
    <property type="match status" value="2"/>
</dbReference>
<keyword evidence="7" id="KW-1185">Reference proteome</keyword>
<dbReference type="eggNOG" id="COG3706">
    <property type="taxonomic scope" value="Bacteria"/>
</dbReference>
<comment type="caution">
    <text evidence="6">The sequence shown here is derived from an EMBL/GenBank/DDBJ whole genome shotgun (WGS) entry which is preliminary data.</text>
</comment>
<reference evidence="6 7" key="1">
    <citation type="submission" date="2011-06" db="EMBL/GenBank/DDBJ databases">
        <title>The draft genome of Thiorhodococcus drewsii AZ1.</title>
        <authorList>
            <consortium name="US DOE Joint Genome Institute (JGI-PGF)"/>
            <person name="Lucas S."/>
            <person name="Han J."/>
            <person name="Lapidus A."/>
            <person name="Cheng J.-F."/>
            <person name="Goodwin L."/>
            <person name="Pitluck S."/>
            <person name="Peters L."/>
            <person name="Land M.L."/>
            <person name="Hauser L."/>
            <person name="Vogl K."/>
            <person name="Liu Z."/>
            <person name="Imhoff J."/>
            <person name="Thiel V."/>
            <person name="Frigaard N.-U."/>
            <person name="Bryant D.A."/>
            <person name="Woyke T.J."/>
        </authorList>
    </citation>
    <scope>NUCLEOTIDE SEQUENCE [LARGE SCALE GENOMIC DNA]</scope>
    <source>
        <strain evidence="6 7">AZ1</strain>
    </source>
</reference>
<dbReference type="STRING" id="765913.ThidrDRAFT_0240"/>
<evidence type="ECO:0000313" key="6">
    <source>
        <dbReference type="EMBL" id="EGV34085.1"/>
    </source>
</evidence>
<evidence type="ECO:0000259" key="5">
    <source>
        <dbReference type="PROSITE" id="PS50887"/>
    </source>
</evidence>
<dbReference type="eggNOG" id="COG2202">
    <property type="taxonomic scope" value="Bacteria"/>
</dbReference>
<dbReference type="SUPFAM" id="SSF55785">
    <property type="entry name" value="PYP-like sensor domain (PAS domain)"/>
    <property type="match status" value="2"/>
</dbReference>
<dbReference type="PANTHER" id="PTHR44757">
    <property type="entry name" value="DIGUANYLATE CYCLASE DGCP"/>
    <property type="match status" value="1"/>
</dbReference>
<dbReference type="InterPro" id="IPR000700">
    <property type="entry name" value="PAS-assoc_C"/>
</dbReference>
<dbReference type="InterPro" id="IPR013767">
    <property type="entry name" value="PAS_fold"/>
</dbReference>
<dbReference type="InterPro" id="IPR035965">
    <property type="entry name" value="PAS-like_dom_sf"/>
</dbReference>
<dbReference type="Pfam" id="PF08447">
    <property type="entry name" value="PAS_3"/>
    <property type="match status" value="1"/>
</dbReference>
<dbReference type="NCBIfam" id="TIGR00229">
    <property type="entry name" value="sensory_box"/>
    <property type="match status" value="2"/>
</dbReference>
<comment type="cofactor">
    <cofactor evidence="1">
        <name>Mg(2+)</name>
        <dbReference type="ChEBI" id="CHEBI:18420"/>
    </cofactor>
</comment>
<feature type="domain" description="PAC" evidence="4">
    <location>
        <begin position="118"/>
        <end position="170"/>
    </location>
</feature>
<dbReference type="NCBIfam" id="TIGR00254">
    <property type="entry name" value="GGDEF"/>
    <property type="match status" value="1"/>
</dbReference>
<dbReference type="SMART" id="SM00086">
    <property type="entry name" value="PAC"/>
    <property type="match status" value="2"/>
</dbReference>
<evidence type="ECO:0000256" key="1">
    <source>
        <dbReference type="ARBA" id="ARBA00001946"/>
    </source>
</evidence>
<dbReference type="PROSITE" id="PS50887">
    <property type="entry name" value="GGDEF"/>
    <property type="match status" value="1"/>
</dbReference>
<dbReference type="AlphaFoldDB" id="G2DVS0"/>
<dbReference type="GO" id="GO:0003824">
    <property type="term" value="F:catalytic activity"/>
    <property type="evidence" value="ECO:0007669"/>
    <property type="project" value="UniProtKB-ARBA"/>
</dbReference>
<gene>
    <name evidence="6" type="ORF">ThidrDRAFT_0240</name>
</gene>
<dbReference type="InterPro" id="IPR052155">
    <property type="entry name" value="Biofilm_reg_signaling"/>
</dbReference>
<feature type="domain" description="GGDEF" evidence="5">
    <location>
        <begin position="327"/>
        <end position="461"/>
    </location>
</feature>
<accession>G2DVS0</accession>
<evidence type="ECO:0000259" key="4">
    <source>
        <dbReference type="PROSITE" id="PS50113"/>
    </source>
</evidence>
<evidence type="ECO:0000259" key="3">
    <source>
        <dbReference type="PROSITE" id="PS50112"/>
    </source>
</evidence>
<evidence type="ECO:0000313" key="7">
    <source>
        <dbReference type="Proteomes" id="UP000004200"/>
    </source>
</evidence>
<dbReference type="SMART" id="SM00267">
    <property type="entry name" value="GGDEF"/>
    <property type="match status" value="1"/>
</dbReference>
<feature type="domain" description="PAS" evidence="3">
    <location>
        <begin position="171"/>
        <end position="245"/>
    </location>
</feature>
<dbReference type="Proteomes" id="UP000004200">
    <property type="component" value="Unassembled WGS sequence"/>
</dbReference>
<name>G2DVS0_9GAMM</name>
<dbReference type="SMART" id="SM00091">
    <property type="entry name" value="PAS"/>
    <property type="match status" value="2"/>
</dbReference>
<dbReference type="CDD" id="cd01949">
    <property type="entry name" value="GGDEF"/>
    <property type="match status" value="1"/>
</dbReference>
<dbReference type="OrthoDB" id="9812260at2"/>
<dbReference type="Gene3D" id="3.30.70.270">
    <property type="match status" value="1"/>
</dbReference>
<dbReference type="Pfam" id="PF00990">
    <property type="entry name" value="GGDEF"/>
    <property type="match status" value="1"/>
</dbReference>
<dbReference type="InterPro" id="IPR029787">
    <property type="entry name" value="Nucleotide_cyclase"/>
</dbReference>
<dbReference type="Pfam" id="PF00989">
    <property type="entry name" value="PAS"/>
    <property type="match status" value="1"/>
</dbReference>
<dbReference type="InterPro" id="IPR001610">
    <property type="entry name" value="PAC"/>
</dbReference>
<proteinExistence type="predicted"/>
<dbReference type="GO" id="GO:0006355">
    <property type="term" value="P:regulation of DNA-templated transcription"/>
    <property type="evidence" value="ECO:0007669"/>
    <property type="project" value="InterPro"/>
</dbReference>
<dbReference type="InterPro" id="IPR013655">
    <property type="entry name" value="PAS_fold_3"/>
</dbReference>
<dbReference type="InterPro" id="IPR000160">
    <property type="entry name" value="GGDEF_dom"/>
</dbReference>
<dbReference type="PANTHER" id="PTHR44757:SF2">
    <property type="entry name" value="BIOFILM ARCHITECTURE MAINTENANCE PROTEIN MBAA"/>
    <property type="match status" value="1"/>
</dbReference>
<feature type="region of interest" description="Disordered" evidence="2">
    <location>
        <begin position="457"/>
        <end position="487"/>
    </location>
</feature>
<sequence length="487" mass="54679">MTHSAAFERLVATNAALQQRINELEACAAQRAPQIAPPPEQSPHIGLLLDNLPGMVYRCRNDPSWSMHYVSAGAEGLTGYDPDNLRYQRLAYADLILEEDRARVWKHVQAALDIDRCFELVYRIRTRQGAIKWVWERGWGIYSDAGEILMLEGFITDISALKTTEQALRDSEQRYRHIVESSHEGIWMFDTDGHTTFVNTRMAAMLGYEVEEMLGNDLYDFMPEDWRKTTRDNFGRGLQDAAEQHDVRLLRKDGTQIWALLSVKALTDGNGRPNGLLAMAADITDRKRMEAALHDLAISDPLTGLLNRRHFYQLAEEELERVRRYRYPVAALMVDLDQFKRINDTFGHIAGDAVLQTSAKVMREQLRSSDILCRYGGEEFAILMPEADLATAKGTAERLRLGLAAQAVETEPGSISMTASFGIAALTPDSMLTLETLLDYADRMLYVAKKNGRNRVEAWDTARSASPPAPASVPPEALDDEGRAESG</sequence>
<feature type="domain" description="PAS" evidence="3">
    <location>
        <begin position="41"/>
        <end position="115"/>
    </location>
</feature>
<dbReference type="InterPro" id="IPR000014">
    <property type="entry name" value="PAS"/>
</dbReference>
<protein>
    <submittedName>
        <fullName evidence="6">Diguanylate cyclase with PAS/PAC sensor</fullName>
    </submittedName>
</protein>
<dbReference type="PROSITE" id="PS50112">
    <property type="entry name" value="PAS"/>
    <property type="match status" value="2"/>
</dbReference>
<dbReference type="PROSITE" id="PS50113">
    <property type="entry name" value="PAC"/>
    <property type="match status" value="2"/>
</dbReference>
<evidence type="ECO:0000256" key="2">
    <source>
        <dbReference type="SAM" id="MobiDB-lite"/>
    </source>
</evidence>
<dbReference type="EMBL" id="AFWT01000001">
    <property type="protein sequence ID" value="EGV34085.1"/>
    <property type="molecule type" value="Genomic_DNA"/>
</dbReference>